<name>A0A6A5UWY6_9PLEO</name>
<protein>
    <submittedName>
        <fullName evidence="2">Uncharacterized protein</fullName>
    </submittedName>
</protein>
<evidence type="ECO:0000256" key="1">
    <source>
        <dbReference type="SAM" id="MobiDB-lite"/>
    </source>
</evidence>
<reference evidence="2" key="1">
    <citation type="journal article" date="2020" name="Stud. Mycol.">
        <title>101 Dothideomycetes genomes: a test case for predicting lifestyles and emergence of pathogens.</title>
        <authorList>
            <person name="Haridas S."/>
            <person name="Albert R."/>
            <person name="Binder M."/>
            <person name="Bloem J."/>
            <person name="Labutti K."/>
            <person name="Salamov A."/>
            <person name="Andreopoulos B."/>
            <person name="Baker S."/>
            <person name="Barry K."/>
            <person name="Bills G."/>
            <person name="Bluhm B."/>
            <person name="Cannon C."/>
            <person name="Castanera R."/>
            <person name="Culley D."/>
            <person name="Daum C."/>
            <person name="Ezra D."/>
            <person name="Gonzalez J."/>
            <person name="Henrissat B."/>
            <person name="Kuo A."/>
            <person name="Liang C."/>
            <person name="Lipzen A."/>
            <person name="Lutzoni F."/>
            <person name="Magnuson J."/>
            <person name="Mondo S."/>
            <person name="Nolan M."/>
            <person name="Ohm R."/>
            <person name="Pangilinan J."/>
            <person name="Park H.-J."/>
            <person name="Ramirez L."/>
            <person name="Alfaro M."/>
            <person name="Sun H."/>
            <person name="Tritt A."/>
            <person name="Yoshinaga Y."/>
            <person name="Zwiers L.-H."/>
            <person name="Turgeon B."/>
            <person name="Goodwin S."/>
            <person name="Spatafora J."/>
            <person name="Crous P."/>
            <person name="Grigoriev I."/>
        </authorList>
    </citation>
    <scope>NUCLEOTIDE SEQUENCE</scope>
    <source>
        <strain evidence="2">CBS 107.79</strain>
    </source>
</reference>
<organism evidence="2 3">
    <name type="scientific">Bimuria novae-zelandiae CBS 107.79</name>
    <dbReference type="NCBI Taxonomy" id="1447943"/>
    <lineage>
        <taxon>Eukaryota</taxon>
        <taxon>Fungi</taxon>
        <taxon>Dikarya</taxon>
        <taxon>Ascomycota</taxon>
        <taxon>Pezizomycotina</taxon>
        <taxon>Dothideomycetes</taxon>
        <taxon>Pleosporomycetidae</taxon>
        <taxon>Pleosporales</taxon>
        <taxon>Massarineae</taxon>
        <taxon>Didymosphaeriaceae</taxon>
        <taxon>Bimuria</taxon>
    </lineage>
</organism>
<feature type="region of interest" description="Disordered" evidence="1">
    <location>
        <begin position="1"/>
        <end position="91"/>
    </location>
</feature>
<dbReference type="EMBL" id="ML976711">
    <property type="protein sequence ID" value="KAF1969315.1"/>
    <property type="molecule type" value="Genomic_DNA"/>
</dbReference>
<feature type="compositionally biased region" description="Pro residues" evidence="1">
    <location>
        <begin position="8"/>
        <end position="22"/>
    </location>
</feature>
<evidence type="ECO:0000313" key="3">
    <source>
        <dbReference type="Proteomes" id="UP000800036"/>
    </source>
</evidence>
<gene>
    <name evidence="2" type="ORF">BU23DRAFT_601669</name>
</gene>
<keyword evidence="3" id="KW-1185">Reference proteome</keyword>
<proteinExistence type="predicted"/>
<accession>A0A6A5UWY6</accession>
<dbReference type="Proteomes" id="UP000800036">
    <property type="component" value="Unassembled WGS sequence"/>
</dbReference>
<sequence>MNHHSQSPKPPSPDASPPPEPSQPYDAESRPAAQLNVYIPYTSRPSSRSSNRSSASVHSGSSAGSSASHSSDVSVFSHSSESTARSDSPMLEVRERLTGRMLARMRFLNETGQMYGVYGLGGGRRGAVSGPSGGGGERREIDLFLSITVSVPVALALSMSTDVTSPAYRSESQQTLERRLFYSPYRVFPIAAAPEPPKYQRLRVRPGAREAGANGAIADNEALEQEIF</sequence>
<evidence type="ECO:0000313" key="2">
    <source>
        <dbReference type="EMBL" id="KAF1969315.1"/>
    </source>
</evidence>
<dbReference type="AlphaFoldDB" id="A0A6A5UWY6"/>
<feature type="compositionally biased region" description="Low complexity" evidence="1">
    <location>
        <begin position="43"/>
        <end position="82"/>
    </location>
</feature>